<reference evidence="8 9" key="1">
    <citation type="submission" date="2024-09" db="EMBL/GenBank/DDBJ databases">
        <title>Taxonomic and Genotyping Characterization of Leptospira Strains isolated from Multiple Sources in Colombia highlights the importance of intermediate species.</title>
        <authorList>
            <person name="Torres Higuera L."/>
            <person name="Rojas Tapias D."/>
            <person name="Jimenez Velasquez S."/>
            <person name="Renjifo Ibanez C."/>
        </authorList>
    </citation>
    <scope>NUCLEOTIDE SEQUENCE [LARGE SCALE GENOMIC DNA]</scope>
    <source>
        <strain evidence="8 9">Lep080</strain>
    </source>
</reference>
<evidence type="ECO:0000256" key="7">
    <source>
        <dbReference type="ARBA" id="ARBA00023016"/>
    </source>
</evidence>
<keyword evidence="7" id="KW-0346">Stress response</keyword>
<dbReference type="InterPro" id="IPR038570">
    <property type="entry name" value="HicA_sf"/>
</dbReference>
<protein>
    <submittedName>
        <fullName evidence="8">Type II toxin-antitoxin system HicA family toxin</fullName>
    </submittedName>
</protein>
<evidence type="ECO:0000256" key="3">
    <source>
        <dbReference type="ARBA" id="ARBA00022722"/>
    </source>
</evidence>
<dbReference type="Pfam" id="PF07927">
    <property type="entry name" value="HicA_toxin"/>
    <property type="match status" value="1"/>
</dbReference>
<keyword evidence="5" id="KW-0378">Hydrolase</keyword>
<accession>A0ABV5BT95</accession>
<comment type="similarity">
    <text evidence="1">Belongs to the HicA mRNA interferase family.</text>
</comment>
<dbReference type="RefSeq" id="WP_135700998.1">
    <property type="nucleotide sequence ID" value="NZ_JBHILI010000012.1"/>
</dbReference>
<keyword evidence="9" id="KW-1185">Reference proteome</keyword>
<organism evidence="8 9">
    <name type="scientific">Leptospira wolffii</name>
    <dbReference type="NCBI Taxonomy" id="409998"/>
    <lineage>
        <taxon>Bacteria</taxon>
        <taxon>Pseudomonadati</taxon>
        <taxon>Spirochaetota</taxon>
        <taxon>Spirochaetia</taxon>
        <taxon>Leptospirales</taxon>
        <taxon>Leptospiraceae</taxon>
        <taxon>Leptospira</taxon>
    </lineage>
</organism>
<name>A0ABV5BT95_9LEPT</name>
<keyword evidence="4" id="KW-0255">Endonuclease</keyword>
<keyword evidence="6" id="KW-0694">RNA-binding</keyword>
<gene>
    <name evidence="8" type="ORF">ACE5IX_17745</name>
</gene>
<evidence type="ECO:0000256" key="6">
    <source>
        <dbReference type="ARBA" id="ARBA00022884"/>
    </source>
</evidence>
<keyword evidence="3" id="KW-0540">Nuclease</keyword>
<dbReference type="InterPro" id="IPR012933">
    <property type="entry name" value="HicA_mRNA_interferase"/>
</dbReference>
<evidence type="ECO:0000256" key="4">
    <source>
        <dbReference type="ARBA" id="ARBA00022759"/>
    </source>
</evidence>
<comment type="caution">
    <text evidence="8">The sequence shown here is derived from an EMBL/GenBank/DDBJ whole genome shotgun (WGS) entry which is preliminary data.</text>
</comment>
<evidence type="ECO:0000256" key="5">
    <source>
        <dbReference type="ARBA" id="ARBA00022801"/>
    </source>
</evidence>
<dbReference type="EMBL" id="JBHILJ010000014">
    <property type="protein sequence ID" value="MFB5738364.1"/>
    <property type="molecule type" value="Genomic_DNA"/>
</dbReference>
<evidence type="ECO:0000313" key="9">
    <source>
        <dbReference type="Proteomes" id="UP001580391"/>
    </source>
</evidence>
<proteinExistence type="inferred from homology"/>
<keyword evidence="2" id="KW-1277">Toxin-antitoxin system</keyword>
<evidence type="ECO:0000256" key="1">
    <source>
        <dbReference type="ARBA" id="ARBA00006620"/>
    </source>
</evidence>
<sequence>MSLKPTAYREVKRRLEKIGFRRISQRGSHVKFSKSVPEGFLTVIVLNHGEIPVRT</sequence>
<evidence type="ECO:0000256" key="2">
    <source>
        <dbReference type="ARBA" id="ARBA00022649"/>
    </source>
</evidence>
<evidence type="ECO:0000313" key="8">
    <source>
        <dbReference type="EMBL" id="MFB5738364.1"/>
    </source>
</evidence>
<dbReference type="Proteomes" id="UP001580391">
    <property type="component" value="Unassembled WGS sequence"/>
</dbReference>
<dbReference type="Gene3D" id="3.30.920.30">
    <property type="entry name" value="Hypothetical protein"/>
    <property type="match status" value="1"/>
</dbReference>
<dbReference type="SUPFAM" id="SSF54786">
    <property type="entry name" value="YcfA/nrd intein domain"/>
    <property type="match status" value="1"/>
</dbReference>